<dbReference type="InterPro" id="IPR009079">
    <property type="entry name" value="4_helix_cytokine-like_core"/>
</dbReference>
<dbReference type="PANTHER" id="PTHR48494:SF1">
    <property type="entry name" value="INTERLEUKIN-6"/>
    <property type="match status" value="1"/>
</dbReference>
<dbReference type="GO" id="GO:0008083">
    <property type="term" value="F:growth factor activity"/>
    <property type="evidence" value="ECO:0007669"/>
    <property type="project" value="UniProtKB-KW"/>
</dbReference>
<dbReference type="AlphaFoldDB" id="A0A6G1QXX2"/>
<dbReference type="Gene3D" id="1.20.1250.10">
    <property type="match status" value="1"/>
</dbReference>
<proteinExistence type="inferred from homology"/>
<organism evidence="11 12">
    <name type="scientific">Channa argus</name>
    <name type="common">Northern snakehead</name>
    <name type="synonym">Ophicephalus argus</name>
    <dbReference type="NCBI Taxonomy" id="215402"/>
    <lineage>
        <taxon>Eukaryota</taxon>
        <taxon>Metazoa</taxon>
        <taxon>Chordata</taxon>
        <taxon>Craniata</taxon>
        <taxon>Vertebrata</taxon>
        <taxon>Euteleostomi</taxon>
        <taxon>Actinopterygii</taxon>
        <taxon>Neopterygii</taxon>
        <taxon>Teleostei</taxon>
        <taxon>Neoteleostei</taxon>
        <taxon>Acanthomorphata</taxon>
        <taxon>Anabantaria</taxon>
        <taxon>Anabantiformes</taxon>
        <taxon>Channoidei</taxon>
        <taxon>Channidae</taxon>
        <taxon>Channa</taxon>
    </lineage>
</organism>
<dbReference type="InterPro" id="IPR030474">
    <property type="entry name" value="IL-6/GCSF/MGF"/>
</dbReference>
<dbReference type="GO" id="GO:0005125">
    <property type="term" value="F:cytokine activity"/>
    <property type="evidence" value="ECO:0007669"/>
    <property type="project" value="UniProtKB-KW"/>
</dbReference>
<feature type="chain" id="PRO_5026273162" description="Interleukin-6" evidence="10">
    <location>
        <begin position="45"/>
        <end position="248"/>
    </location>
</feature>
<evidence type="ECO:0000256" key="8">
    <source>
        <dbReference type="ARBA" id="ARBA00023157"/>
    </source>
</evidence>
<evidence type="ECO:0000256" key="2">
    <source>
        <dbReference type="ARBA" id="ARBA00007432"/>
    </source>
</evidence>
<keyword evidence="6" id="KW-0964">Secreted</keyword>
<keyword evidence="10" id="KW-0732">Signal</keyword>
<protein>
    <recommendedName>
        <fullName evidence="3">Interleukin-6</fullName>
    </recommendedName>
</protein>
<dbReference type="EMBL" id="CM015712">
    <property type="protein sequence ID" value="KAF3707540.1"/>
    <property type="molecule type" value="Genomic_DNA"/>
</dbReference>
<keyword evidence="8" id="KW-1015">Disulfide bond</keyword>
<dbReference type="PANTHER" id="PTHR48494">
    <property type="entry name" value="INTERLEUKIN-6"/>
    <property type="match status" value="1"/>
</dbReference>
<keyword evidence="4" id="KW-0011">Acute phase</keyword>
<dbReference type="PROSITE" id="PS00254">
    <property type="entry name" value="INTERLEUKIN_6"/>
    <property type="match status" value="1"/>
</dbReference>
<dbReference type="GO" id="GO:0005615">
    <property type="term" value="C:extracellular space"/>
    <property type="evidence" value="ECO:0007669"/>
    <property type="project" value="UniProtKB-KW"/>
</dbReference>
<dbReference type="GO" id="GO:0006955">
    <property type="term" value="P:immune response"/>
    <property type="evidence" value="ECO:0007669"/>
    <property type="project" value="InterPro"/>
</dbReference>
<dbReference type="Proteomes" id="UP000503349">
    <property type="component" value="Chromosome 1"/>
</dbReference>
<evidence type="ECO:0000256" key="6">
    <source>
        <dbReference type="ARBA" id="ARBA00022525"/>
    </source>
</evidence>
<evidence type="ECO:0000256" key="9">
    <source>
        <dbReference type="ARBA" id="ARBA00023441"/>
    </source>
</evidence>
<dbReference type="InterPro" id="IPR003574">
    <property type="entry name" value="IL-6-like"/>
</dbReference>
<dbReference type="GO" id="GO:0005138">
    <property type="term" value="F:interleukin-6 receptor binding"/>
    <property type="evidence" value="ECO:0007669"/>
    <property type="project" value="InterPro"/>
</dbReference>
<dbReference type="SMART" id="SM00126">
    <property type="entry name" value="IL6"/>
    <property type="match status" value="1"/>
</dbReference>
<gene>
    <name evidence="11" type="ORF">EXN66_Car000713</name>
</gene>
<evidence type="ECO:0000313" key="11">
    <source>
        <dbReference type="EMBL" id="KAF3707540.1"/>
    </source>
</evidence>
<dbReference type="Pfam" id="PF00489">
    <property type="entry name" value="IL6"/>
    <property type="match status" value="1"/>
</dbReference>
<dbReference type="GO" id="GO:0030154">
    <property type="term" value="P:cell differentiation"/>
    <property type="evidence" value="ECO:0007669"/>
    <property type="project" value="InterPro"/>
</dbReference>
<dbReference type="SUPFAM" id="SSF47266">
    <property type="entry name" value="4-helical cytokines"/>
    <property type="match status" value="1"/>
</dbReference>
<evidence type="ECO:0000313" key="12">
    <source>
        <dbReference type="Proteomes" id="UP000503349"/>
    </source>
</evidence>
<reference evidence="12" key="2">
    <citation type="submission" date="2019-02" db="EMBL/GenBank/DDBJ databases">
        <title>Opniocepnalus argus Var Kimnra genome.</title>
        <authorList>
            <person name="Zhou C."/>
            <person name="Xiao S."/>
        </authorList>
    </citation>
    <scope>NUCLEOTIDE SEQUENCE [LARGE SCALE GENOMIC DNA]</scope>
</reference>
<comment type="subcellular location">
    <subcellularLocation>
        <location evidence="1">Secreted</location>
    </subcellularLocation>
</comment>
<keyword evidence="5" id="KW-0202">Cytokine</keyword>
<feature type="signal peptide" evidence="10">
    <location>
        <begin position="1"/>
        <end position="44"/>
    </location>
</feature>
<accession>A0A6G1QXX2</accession>
<evidence type="ECO:0000256" key="10">
    <source>
        <dbReference type="SAM" id="SignalP"/>
    </source>
</evidence>
<keyword evidence="12" id="KW-1185">Reference proteome</keyword>
<evidence type="ECO:0000256" key="4">
    <source>
        <dbReference type="ARBA" id="ARBA00022486"/>
    </source>
</evidence>
<comment type="function">
    <text evidence="9">Cytokine with a wide variety of biological functions in immunity, tissue regeneration, and metabolism. Binds to IL6R, then the complex associates to the signaling subunit IL6ST/gp130 to trigger the intracellular IL6-signaling pathway. The interaction with the membrane-bound IL6R and IL6ST stimulates 'classic signaling', whereas the binding of IL6 and soluble IL6R to IL6ST stimulates 'trans-signaling'. Alternatively, 'cluster signaling' occurs when membrane-bound IL6:IL6R complexes on transmitter cells activate IL6ST receptors on neighboring receiver cells.</text>
</comment>
<comment type="similarity">
    <text evidence="2">Belongs to the IL-6 superfamily.</text>
</comment>
<evidence type="ECO:0000256" key="1">
    <source>
        <dbReference type="ARBA" id="ARBA00004613"/>
    </source>
</evidence>
<keyword evidence="7" id="KW-0339">Growth factor</keyword>
<dbReference type="GO" id="GO:0006953">
    <property type="term" value="P:acute-phase response"/>
    <property type="evidence" value="ECO:0007669"/>
    <property type="project" value="UniProtKB-KW"/>
</dbReference>
<sequence>MTLTTLSISGNSTSASQQRNMPSTLNVHLLFAAILAALLLCATAAPTEKASTDSPAGEPSGDEEVEPTDLLSASPVWDLVLGITKCHVKIFENEFENGVKYHILDHYKISSLPPRCPASNFSKEACLQRLAEGLQTFSVLLKFVQREYPTSQTITIVKNYSESLIRLIKEKMKNPERATVLTSSQEEQLLRNIDNPDAFHKKMTAHSILRELHTWLVDGKRAIIKREKPRRNVTKTNISSTCLYTLGR</sequence>
<reference evidence="11 12" key="1">
    <citation type="submission" date="2019-02" db="EMBL/GenBank/DDBJ databases">
        <title>Opniocepnalus argus genome.</title>
        <authorList>
            <person name="Zhou C."/>
            <person name="Xiao S."/>
        </authorList>
    </citation>
    <scope>NUCLEOTIDE SEQUENCE [LARGE SCALE GENOMIC DNA]</scope>
    <source>
        <strain evidence="11">OARG1902GOOAL</strain>
        <tissue evidence="11">Muscle</tissue>
    </source>
</reference>
<evidence type="ECO:0000256" key="5">
    <source>
        <dbReference type="ARBA" id="ARBA00022514"/>
    </source>
</evidence>
<name>A0A6G1QXX2_CHAAH</name>
<dbReference type="InterPro" id="IPR030473">
    <property type="entry name" value="IL6/GCSF/MGF_CS"/>
</dbReference>
<evidence type="ECO:0000256" key="3">
    <source>
        <dbReference type="ARBA" id="ARBA00019464"/>
    </source>
</evidence>
<evidence type="ECO:0000256" key="7">
    <source>
        <dbReference type="ARBA" id="ARBA00023030"/>
    </source>
</evidence>